<dbReference type="GO" id="GO:0005794">
    <property type="term" value="C:Golgi apparatus"/>
    <property type="evidence" value="ECO:0007669"/>
    <property type="project" value="TreeGrafter"/>
</dbReference>
<evidence type="ECO:0000259" key="9">
    <source>
        <dbReference type="Pfam" id="PF14416"/>
    </source>
</evidence>
<feature type="compositionally biased region" description="Polar residues" evidence="7">
    <location>
        <begin position="831"/>
        <end position="842"/>
    </location>
</feature>
<comment type="caution">
    <text evidence="10">The sequence shown here is derived from an EMBL/GenBank/DDBJ whole genome shotgun (WGS) entry which is preliminary data.</text>
</comment>
<feature type="compositionally biased region" description="Polar residues" evidence="7">
    <location>
        <begin position="862"/>
        <end position="874"/>
    </location>
</feature>
<reference evidence="10" key="2">
    <citation type="submission" date="2020-08" db="EMBL/GenBank/DDBJ databases">
        <title>Plant Genome Project.</title>
        <authorList>
            <person name="Zhang R.-G."/>
        </authorList>
    </citation>
    <scope>NUCLEOTIDE SEQUENCE</scope>
    <source>
        <strain evidence="10">Huo1</strain>
        <tissue evidence="10">Leaf</tissue>
    </source>
</reference>
<feature type="compositionally biased region" description="Polar residues" evidence="7">
    <location>
        <begin position="774"/>
        <end position="787"/>
    </location>
</feature>
<evidence type="ECO:0000256" key="2">
    <source>
        <dbReference type="ARBA" id="ARBA00007727"/>
    </source>
</evidence>
<accession>A0A8X9A3R5</accession>
<dbReference type="GO" id="GO:0016020">
    <property type="term" value="C:membrane"/>
    <property type="evidence" value="ECO:0007669"/>
    <property type="project" value="UniProtKB-SubCell"/>
</dbReference>
<feature type="compositionally biased region" description="Basic and acidic residues" evidence="7">
    <location>
        <begin position="794"/>
        <end position="818"/>
    </location>
</feature>
<keyword evidence="11" id="KW-1185">Reference proteome</keyword>
<dbReference type="InterPro" id="IPR025846">
    <property type="entry name" value="TBL_N"/>
</dbReference>
<feature type="region of interest" description="Disordered" evidence="7">
    <location>
        <begin position="531"/>
        <end position="583"/>
    </location>
</feature>
<comment type="subcellular location">
    <subcellularLocation>
        <location evidence="1">Membrane</location>
        <topology evidence="1">Single-pass membrane protein</topology>
    </subcellularLocation>
</comment>
<dbReference type="EMBL" id="PNBA02000004">
    <property type="protein sequence ID" value="KAG6427662.1"/>
    <property type="molecule type" value="Genomic_DNA"/>
</dbReference>
<protein>
    <recommendedName>
        <fullName evidence="12">Protein trichome birefringence-like 3</fullName>
    </recommendedName>
</protein>
<evidence type="ECO:0000256" key="4">
    <source>
        <dbReference type="ARBA" id="ARBA00022968"/>
    </source>
</evidence>
<evidence type="ECO:0000313" key="10">
    <source>
        <dbReference type="EMBL" id="KAG6427662.1"/>
    </source>
</evidence>
<evidence type="ECO:0000256" key="1">
    <source>
        <dbReference type="ARBA" id="ARBA00004167"/>
    </source>
</evidence>
<keyword evidence="4" id="KW-0735">Signal-anchor</keyword>
<name>A0A8X9A3R5_SALSN</name>
<keyword evidence="5" id="KW-1133">Transmembrane helix</keyword>
<proteinExistence type="inferred from homology"/>
<keyword evidence="3" id="KW-0812">Transmembrane</keyword>
<dbReference type="AlphaFoldDB" id="A0A8X9A3R5"/>
<feature type="compositionally biased region" description="Polar residues" evidence="7">
    <location>
        <begin position="542"/>
        <end position="559"/>
    </location>
</feature>
<dbReference type="GO" id="GO:0016413">
    <property type="term" value="F:O-acetyltransferase activity"/>
    <property type="evidence" value="ECO:0007669"/>
    <property type="project" value="InterPro"/>
</dbReference>
<evidence type="ECO:0008006" key="12">
    <source>
        <dbReference type="Google" id="ProtNLM"/>
    </source>
</evidence>
<feature type="domain" description="Trichome birefringence-like N-terminal" evidence="9">
    <location>
        <begin position="72"/>
        <end position="124"/>
    </location>
</feature>
<evidence type="ECO:0000259" key="8">
    <source>
        <dbReference type="Pfam" id="PF13839"/>
    </source>
</evidence>
<gene>
    <name evidence="10" type="ORF">SASPL_111908</name>
</gene>
<evidence type="ECO:0000256" key="3">
    <source>
        <dbReference type="ARBA" id="ARBA00022692"/>
    </source>
</evidence>
<dbReference type="InterPro" id="IPR029962">
    <property type="entry name" value="TBL"/>
</dbReference>
<feature type="compositionally biased region" description="Basic residues" evidence="7">
    <location>
        <begin position="819"/>
        <end position="830"/>
    </location>
</feature>
<dbReference type="Pfam" id="PF13839">
    <property type="entry name" value="PC-Esterase"/>
    <property type="match status" value="1"/>
</dbReference>
<comment type="similarity">
    <text evidence="2">Belongs to the PC-esterase family. TBL subfamily.</text>
</comment>
<keyword evidence="6" id="KW-0472">Membrane</keyword>
<dbReference type="InterPro" id="IPR026057">
    <property type="entry name" value="TBL_C"/>
</dbReference>
<dbReference type="PANTHER" id="PTHR32285">
    <property type="entry name" value="PROTEIN TRICHOME BIREFRINGENCE-LIKE 9-RELATED"/>
    <property type="match status" value="1"/>
</dbReference>
<dbReference type="Proteomes" id="UP000298416">
    <property type="component" value="Unassembled WGS sequence"/>
</dbReference>
<feature type="region of interest" description="Disordered" evidence="7">
    <location>
        <begin position="643"/>
        <end position="894"/>
    </location>
</feature>
<reference evidence="10" key="1">
    <citation type="submission" date="2018-01" db="EMBL/GenBank/DDBJ databases">
        <authorList>
            <person name="Mao J.F."/>
        </authorList>
    </citation>
    <scope>NUCLEOTIDE SEQUENCE</scope>
    <source>
        <strain evidence="10">Huo1</strain>
        <tissue evidence="10">Leaf</tissue>
    </source>
</reference>
<evidence type="ECO:0000256" key="7">
    <source>
        <dbReference type="SAM" id="MobiDB-lite"/>
    </source>
</evidence>
<dbReference type="Pfam" id="PF14416">
    <property type="entry name" value="PMR5N"/>
    <property type="match status" value="1"/>
</dbReference>
<feature type="domain" description="Trichome birefringence-like C-terminal" evidence="8">
    <location>
        <begin position="126"/>
        <end position="413"/>
    </location>
</feature>
<dbReference type="PANTHER" id="PTHR32285:SF7">
    <property type="entry name" value="PROTEIN TRICHOME BIREFRINGENCE-LIKE 3"/>
    <property type="match status" value="1"/>
</dbReference>
<organism evidence="10">
    <name type="scientific">Salvia splendens</name>
    <name type="common">Scarlet sage</name>
    <dbReference type="NCBI Taxonomy" id="180675"/>
    <lineage>
        <taxon>Eukaryota</taxon>
        <taxon>Viridiplantae</taxon>
        <taxon>Streptophyta</taxon>
        <taxon>Embryophyta</taxon>
        <taxon>Tracheophyta</taxon>
        <taxon>Spermatophyta</taxon>
        <taxon>Magnoliopsida</taxon>
        <taxon>eudicotyledons</taxon>
        <taxon>Gunneridae</taxon>
        <taxon>Pentapetalae</taxon>
        <taxon>asterids</taxon>
        <taxon>lamiids</taxon>
        <taxon>Lamiales</taxon>
        <taxon>Lamiaceae</taxon>
        <taxon>Nepetoideae</taxon>
        <taxon>Mentheae</taxon>
        <taxon>Salviinae</taxon>
        <taxon>Salvia</taxon>
        <taxon>Salvia subgen. Calosphace</taxon>
        <taxon>core Calosphace</taxon>
    </lineage>
</organism>
<evidence type="ECO:0000313" key="11">
    <source>
        <dbReference type="Proteomes" id="UP000298416"/>
    </source>
</evidence>
<sequence>MANFRGNVPLALITITILAFAALLYTERLGSLSSAAKLRFKPCARINAVERLVDVNGFSYADDELFDFDPDQCSLNHGKWVFNRSIEPLYSDRTCRFLDRQVSCVKNGRPDSDYRYWEWQPDGCRLPRFDPRMVLRKLKGKRLMFVGDSLQRGQWQSFVCLVDSVIPKGKKSMKRGRLHSVFGAKEYDATVEFYWAPFLVESNTDVHIKADPKQRIVKVDSVEKHAKHWLGVDILVFNTYVWWMSGLKTKILWGSFANGEEGYEEVETHISYTLGLRTWANWVDSNVDPSKTRVFFTTMSPSHHRPADWGNENGTKCFDERLPVQKKGHWGSGSDKRMMGVVGSVVARMKVPVTVINITQLSEYRIDAHTSVYTELGGKVLTRDQKADPLHYADCIHWCLPGLPDTWNQIFYTNLMLYKTLSSNCHSGEVLTAAGYGQPPHHERRYTLELKKQARKKAGLKLRSAKPRSPVVFKEGKKRIRNSNFVPLSPIPEKRVARNKIHFDVAEPEKIQVDVAEPEKTPDGRVSMAEYSAAKPAYPSETGETSLGSPSKEIQSNKEVTAAGGSDEGQCSMPPASVTAPDAKFPHTSALVNDRLSPPPNGNRNELELDLSIVEQSDHHTYFGKHTKSSFKKWDREITNLAKYNHSPNEENLRGPTNQIWNMGGPEQSLDMQAVEEEANNNDVPTLEGRPQVEMDGATQPPPREDGRGGSGSKPSMASVLKRGEAAPKQNEPVTFQPDKLRKIGQEQQPQHGSAAGDRGMENVGPLQKEQHEAPNQNPHEVLTSNGKKAWSYEPRKDNIRTNHEPEEQRESEGDGFQKHGRRRGRKHKSTNSGLPKISSSGDVRMQRNVERTKESEAGILQASSSHLYTQIQGTRALGRRPDEAMKTFVKPSY</sequence>
<feature type="compositionally biased region" description="Basic and acidic residues" evidence="7">
    <location>
        <begin position="845"/>
        <end position="857"/>
    </location>
</feature>
<evidence type="ECO:0000256" key="5">
    <source>
        <dbReference type="ARBA" id="ARBA00022989"/>
    </source>
</evidence>
<evidence type="ECO:0000256" key="6">
    <source>
        <dbReference type="ARBA" id="ARBA00023136"/>
    </source>
</evidence>